<evidence type="ECO:0000256" key="1">
    <source>
        <dbReference type="SAM" id="Coils"/>
    </source>
</evidence>
<organism evidence="2 3">
    <name type="scientific">Ensete ventricosum</name>
    <name type="common">Abyssinian banana</name>
    <name type="synonym">Musa ensete</name>
    <dbReference type="NCBI Taxonomy" id="4639"/>
    <lineage>
        <taxon>Eukaryota</taxon>
        <taxon>Viridiplantae</taxon>
        <taxon>Streptophyta</taxon>
        <taxon>Embryophyta</taxon>
        <taxon>Tracheophyta</taxon>
        <taxon>Spermatophyta</taxon>
        <taxon>Magnoliopsida</taxon>
        <taxon>Liliopsida</taxon>
        <taxon>Zingiberales</taxon>
        <taxon>Musaceae</taxon>
        <taxon>Ensete</taxon>
    </lineage>
</organism>
<comment type="caution">
    <text evidence="2">The sequence shown here is derived from an EMBL/GenBank/DDBJ whole genome shotgun (WGS) entry which is preliminary data.</text>
</comment>
<keyword evidence="1" id="KW-0175">Coiled coil</keyword>
<dbReference type="EMBL" id="AMZH03009431">
    <property type="protein sequence ID" value="RRT56865.1"/>
    <property type="molecule type" value="Genomic_DNA"/>
</dbReference>
<name>A0A426YYR0_ENSVE</name>
<reference evidence="2 3" key="1">
    <citation type="journal article" date="2014" name="Agronomy (Basel)">
        <title>A Draft Genome Sequence for Ensete ventricosum, the Drought-Tolerant Tree Against Hunger.</title>
        <authorList>
            <person name="Harrison J."/>
            <person name="Moore K.A."/>
            <person name="Paszkiewicz K."/>
            <person name="Jones T."/>
            <person name="Grant M."/>
            <person name="Ambacheew D."/>
            <person name="Muzemil S."/>
            <person name="Studholme D.J."/>
        </authorList>
    </citation>
    <scope>NUCLEOTIDE SEQUENCE [LARGE SCALE GENOMIC DNA]</scope>
</reference>
<accession>A0A426YYR0</accession>
<sequence length="289" mass="33588">MHRCTDVPRLSRYRYFLARIAILYLYTKVRCIDPYRHTELDYLGTDTSQQGLQFYICIPRFVVLIHIDIPSSARYDMVPRCRLVKEKKAMLPCSFSPCGETFLLPAGGEEIARGRQIAWAILRSWATDSTGEEQRRPPSFSYPSSFSLPRLIPLEIGRRWSKSTIIGQFWVTMGRKQPQSAVLPDSGRSAYWSTGGPVCTASGKVPYRPVCTGPVVPKGDRRRSIEGKIDRRRLIEEKSRREEEEEEEKKKEAKEKRYLARGQFFSPREEKRSRDIVPFSFHFHNILIY</sequence>
<feature type="coiled-coil region" evidence="1">
    <location>
        <begin position="231"/>
        <end position="261"/>
    </location>
</feature>
<protein>
    <submittedName>
        <fullName evidence="2">Uncharacterized protein</fullName>
    </submittedName>
</protein>
<evidence type="ECO:0000313" key="3">
    <source>
        <dbReference type="Proteomes" id="UP000287651"/>
    </source>
</evidence>
<evidence type="ECO:0000313" key="2">
    <source>
        <dbReference type="EMBL" id="RRT56865.1"/>
    </source>
</evidence>
<dbReference type="Proteomes" id="UP000287651">
    <property type="component" value="Unassembled WGS sequence"/>
</dbReference>
<proteinExistence type="predicted"/>
<dbReference type="AlphaFoldDB" id="A0A426YYR0"/>
<gene>
    <name evidence="2" type="ORF">B296_00046841</name>
</gene>